<dbReference type="InterPro" id="IPR000040">
    <property type="entry name" value="AML1_Runt"/>
</dbReference>
<dbReference type="InterPro" id="IPR013524">
    <property type="entry name" value="Runt_dom"/>
</dbReference>
<dbReference type="PRINTS" id="PR00967">
    <property type="entry name" value="ONCOGENEAML1"/>
</dbReference>
<dbReference type="Proteomes" id="UP000494206">
    <property type="component" value="Unassembled WGS sequence"/>
</dbReference>
<dbReference type="GO" id="GO:0005524">
    <property type="term" value="F:ATP binding"/>
    <property type="evidence" value="ECO:0007669"/>
    <property type="project" value="InterPro"/>
</dbReference>
<dbReference type="GO" id="GO:0000981">
    <property type="term" value="F:DNA-binding transcription factor activity, RNA polymerase II-specific"/>
    <property type="evidence" value="ECO:0007669"/>
    <property type="project" value="TreeGrafter"/>
</dbReference>
<proteinExistence type="predicted"/>
<dbReference type="Gene3D" id="2.60.40.720">
    <property type="match status" value="1"/>
</dbReference>
<dbReference type="AlphaFoldDB" id="A0A8S1FC48"/>
<comment type="caution">
    <text evidence="7">The sequence shown here is derived from an EMBL/GenBank/DDBJ whole genome shotgun (WGS) entry which is preliminary data.</text>
</comment>
<dbReference type="PANTHER" id="PTHR11950">
    <property type="entry name" value="RUNT RELATED"/>
    <property type="match status" value="1"/>
</dbReference>
<reference evidence="7 8" key="1">
    <citation type="submission" date="2020-04" db="EMBL/GenBank/DDBJ databases">
        <authorList>
            <person name="Laetsch R D."/>
            <person name="Stevens L."/>
            <person name="Kumar S."/>
            <person name="Blaxter L. M."/>
        </authorList>
    </citation>
    <scope>NUCLEOTIDE SEQUENCE [LARGE SCALE GENOMIC DNA]</scope>
</reference>
<keyword evidence="4" id="KW-0539">Nucleus</keyword>
<evidence type="ECO:0000259" key="6">
    <source>
        <dbReference type="PROSITE" id="PS51062"/>
    </source>
</evidence>
<feature type="compositionally biased region" description="Polar residues" evidence="5">
    <location>
        <begin position="297"/>
        <end position="312"/>
    </location>
</feature>
<feature type="domain" description="Runt" evidence="6">
    <location>
        <begin position="10"/>
        <end position="138"/>
    </location>
</feature>
<feature type="region of interest" description="Disordered" evidence="5">
    <location>
        <begin position="130"/>
        <end position="157"/>
    </location>
</feature>
<dbReference type="SUPFAM" id="SSF49417">
    <property type="entry name" value="p53-like transcription factors"/>
    <property type="match status" value="1"/>
</dbReference>
<dbReference type="PANTHER" id="PTHR11950:SF31">
    <property type="entry name" value="SEGMENTATION PROTEIN RUNT"/>
    <property type="match status" value="1"/>
</dbReference>
<feature type="region of interest" description="Disordered" evidence="5">
    <location>
        <begin position="206"/>
        <end position="312"/>
    </location>
</feature>
<dbReference type="InterPro" id="IPR012346">
    <property type="entry name" value="p53/RUNT-type_TF_DNA-bd_sf"/>
</dbReference>
<dbReference type="EMBL" id="CADEPM010000007">
    <property type="protein sequence ID" value="CAB3408517.1"/>
    <property type="molecule type" value="Genomic_DNA"/>
</dbReference>
<evidence type="ECO:0000256" key="4">
    <source>
        <dbReference type="ARBA" id="ARBA00023242"/>
    </source>
</evidence>
<evidence type="ECO:0000256" key="3">
    <source>
        <dbReference type="ARBA" id="ARBA00023163"/>
    </source>
</evidence>
<organism evidence="7 8">
    <name type="scientific">Caenorhabditis bovis</name>
    <dbReference type="NCBI Taxonomy" id="2654633"/>
    <lineage>
        <taxon>Eukaryota</taxon>
        <taxon>Metazoa</taxon>
        <taxon>Ecdysozoa</taxon>
        <taxon>Nematoda</taxon>
        <taxon>Chromadorea</taxon>
        <taxon>Rhabditida</taxon>
        <taxon>Rhabditina</taxon>
        <taxon>Rhabditomorpha</taxon>
        <taxon>Rhabditoidea</taxon>
        <taxon>Rhabditidae</taxon>
        <taxon>Peloderinae</taxon>
        <taxon>Caenorhabditis</taxon>
    </lineage>
</organism>
<sequence length="312" mass="34575">MSGVLNHVRAFLDQQPVIAGKLEKSSSPNILYSQLPKHWRSNKSFPDQFVVLILTPVPDNTEVTIWAGNDEAPCGEIRNEKARVHRQVAKFNDLRFVGRSGRGRKFHITIVVHSTPMMVATVKNVIKVTVDGPREARQPKPATSGSRRSADNSYSLDITPPTIIPPIITPPHMWWAAFGAPQVLPPIFHPPVSTIFPTIPPMMSNPLKRHATTPLKSESSENSSLNDSESLNVSASPQTSFIVLKKDDDDEEEDRAEDDEDKKKDEPKSQIVSPSGPISLVQSTPDSLQAKRRRRQSATSSNGSSPTIWRPF</sequence>
<feature type="compositionally biased region" description="Polar residues" evidence="5">
    <location>
        <begin position="141"/>
        <end position="156"/>
    </location>
</feature>
<keyword evidence="3" id="KW-0804">Transcription</keyword>
<accession>A0A8S1FC48</accession>
<dbReference type="PROSITE" id="PS51062">
    <property type="entry name" value="RUNT"/>
    <property type="match status" value="1"/>
</dbReference>
<evidence type="ECO:0000313" key="8">
    <source>
        <dbReference type="Proteomes" id="UP000494206"/>
    </source>
</evidence>
<dbReference type="GO" id="GO:0000978">
    <property type="term" value="F:RNA polymerase II cis-regulatory region sequence-specific DNA binding"/>
    <property type="evidence" value="ECO:0007669"/>
    <property type="project" value="TreeGrafter"/>
</dbReference>
<dbReference type="OrthoDB" id="10029800at2759"/>
<evidence type="ECO:0000256" key="2">
    <source>
        <dbReference type="ARBA" id="ARBA00023015"/>
    </source>
</evidence>
<dbReference type="InterPro" id="IPR008967">
    <property type="entry name" value="p53-like_TF_DNA-bd_sf"/>
</dbReference>
<evidence type="ECO:0000256" key="1">
    <source>
        <dbReference type="ARBA" id="ARBA00004123"/>
    </source>
</evidence>
<name>A0A8S1FC48_9PELO</name>
<gene>
    <name evidence="7" type="ORF">CBOVIS_LOCUS10293</name>
</gene>
<evidence type="ECO:0000256" key="5">
    <source>
        <dbReference type="SAM" id="MobiDB-lite"/>
    </source>
</evidence>
<evidence type="ECO:0000313" key="7">
    <source>
        <dbReference type="EMBL" id="CAB3408517.1"/>
    </source>
</evidence>
<dbReference type="GO" id="GO:0005634">
    <property type="term" value="C:nucleus"/>
    <property type="evidence" value="ECO:0007669"/>
    <property type="project" value="UniProtKB-SubCell"/>
</dbReference>
<comment type="subcellular location">
    <subcellularLocation>
        <location evidence="1">Nucleus</location>
    </subcellularLocation>
</comment>
<feature type="compositionally biased region" description="Acidic residues" evidence="5">
    <location>
        <begin position="248"/>
        <end position="260"/>
    </location>
</feature>
<dbReference type="Pfam" id="PF00853">
    <property type="entry name" value="Runt"/>
    <property type="match status" value="1"/>
</dbReference>
<keyword evidence="2" id="KW-0805">Transcription regulation</keyword>
<keyword evidence="8" id="KW-1185">Reference proteome</keyword>
<protein>
    <recommendedName>
        <fullName evidence="6">Runt domain-containing protein</fullName>
    </recommendedName>
</protein>
<feature type="compositionally biased region" description="Low complexity" evidence="5">
    <location>
        <begin position="215"/>
        <end position="234"/>
    </location>
</feature>